<feature type="domain" description="Glycosyltransferase 2-like" evidence="1">
    <location>
        <begin position="362"/>
        <end position="484"/>
    </location>
</feature>
<dbReference type="PANTHER" id="PTHR43179:SF7">
    <property type="entry name" value="RHAMNOSYLTRANSFERASE WBBL"/>
    <property type="match status" value="1"/>
</dbReference>
<dbReference type="EMBL" id="BJLY01000001">
    <property type="protein sequence ID" value="GEB02549.1"/>
    <property type="molecule type" value="Genomic_DNA"/>
</dbReference>
<evidence type="ECO:0000313" key="2">
    <source>
        <dbReference type="EMBL" id="GEB02549.1"/>
    </source>
</evidence>
<keyword evidence="3" id="KW-1185">Reference proteome</keyword>
<sequence length="996" mass="113384">MSESASAPVLEIREPRWSRFDAQWYLLRYPEVRDWMREQGQEDPYSFYLQTGQCYGHSPNRYFDEMWYRDAHKDVRQGLIREEWASGFAHYIATGYKTHSPHWLFDEPGYRRRYPELSQRFLRENGFRNGYDHYLEIGESHYYRGHYFFDDELCRELALTFPDHFDSRIGLFGSWLGLPSHVADAGRVSWYFDPVWYLTRYPEVRQEIAAGHYSSALHHYLTNETPRLFDPQEFFSEEFYKQAHPDMVPSLEHGYFRNGYDHFVHHGAYEGRSPKEDVDLAAHMAQAQVRNDVRNRLYDSAFAHLVAGQTGLGEGRMAALSGVSELPEEQSKLLFEREADAILPSLIRHPLDFTVHGIPEISVLMVVYDRVALTAQALASLRANYAGSIQLILVDSGSHDQTRHIGQMVCGATILRYRYNIGYLQGCNLALEKAEAPFVLHLNNDIRLYPNAIVHALKRLRFEADIGAVGGKLIRTNMRLQEAGSIIWRDGSTYGYLRESDPNLTNANFVRDVDYCSAAFLMVRTALLRRLGGYDSRYMPAYFEDADLCVRILKTGMRVIYDPGVVIEHLEFGSSGAAGSHALIRGNLKTFARLQHDFLRHQQPAHIRNAILGREHRISQRKRVLFIEDRLPLRRLGSGYVRSNDIIREMAALGYQVTVFPVLPREQTALDLFGDFPETVELIVNQDLSGFADFIQERVGYYDLVWIGRTHNMARLLPLLNESSRYLPLDGPVLDTEVIATPRTMERIRVLGLDEPDSSFDEMLQQELESARFCQQIITVTSHDADLVRHAGYENVSVLGHELSPQPTPAAFEDRHNILFFGAIHDEGAPNHDSLVWFVDSVLPILDGVLPADVHFTIAGFVDPKVDMTVFSTSDRVKIVGPVGDPRELFDRHRVFVAPTRFAGGIPFKVHEAASYGLPQVVTTLLCDEVGWTDGEELLAAPANDAEAFAAAVVRLYQDGALWEKLRQGALAAVERDCSPVRFRQALSDIVQSCIA</sequence>
<dbReference type="Pfam" id="PF13692">
    <property type="entry name" value="Glyco_trans_1_4"/>
    <property type="match status" value="1"/>
</dbReference>
<dbReference type="Proteomes" id="UP000320772">
    <property type="component" value="Unassembled WGS sequence"/>
</dbReference>
<comment type="caution">
    <text evidence="2">The sequence shown here is derived from an EMBL/GenBank/DDBJ whole genome shotgun (WGS) entry which is preliminary data.</text>
</comment>
<dbReference type="RefSeq" id="WP_062507941.1">
    <property type="nucleotide sequence ID" value="NZ_BAQZ01000011.1"/>
</dbReference>
<dbReference type="CDD" id="cd04186">
    <property type="entry name" value="GT_2_like_c"/>
    <property type="match status" value="1"/>
</dbReference>
<organism evidence="2 3">
    <name type="scientific">Gluconobacter roseus NBRC 3990</name>
    <dbReference type="NCBI Taxonomy" id="1307950"/>
    <lineage>
        <taxon>Bacteria</taxon>
        <taxon>Pseudomonadati</taxon>
        <taxon>Pseudomonadota</taxon>
        <taxon>Alphaproteobacteria</taxon>
        <taxon>Acetobacterales</taxon>
        <taxon>Acetobacteraceae</taxon>
        <taxon>Gluconobacter</taxon>
    </lineage>
</organism>
<dbReference type="Pfam" id="PF00535">
    <property type="entry name" value="Glycos_transf_2"/>
    <property type="match status" value="1"/>
</dbReference>
<dbReference type="PANTHER" id="PTHR43179">
    <property type="entry name" value="RHAMNOSYLTRANSFERASE WBBL"/>
    <property type="match status" value="1"/>
</dbReference>
<dbReference type="AlphaFoldDB" id="A0A4Y3M831"/>
<name>A0A4Y3M831_9PROT</name>
<protein>
    <recommendedName>
        <fullName evidence="1">Glycosyltransferase 2-like domain-containing protein</fullName>
    </recommendedName>
</protein>
<evidence type="ECO:0000259" key="1">
    <source>
        <dbReference type="Pfam" id="PF00535"/>
    </source>
</evidence>
<dbReference type="Gene3D" id="3.40.50.2000">
    <property type="entry name" value="Glycogen Phosphorylase B"/>
    <property type="match status" value="1"/>
</dbReference>
<dbReference type="STRING" id="586239.AD943_03135"/>
<dbReference type="InterPro" id="IPR029044">
    <property type="entry name" value="Nucleotide-diphossugar_trans"/>
</dbReference>
<dbReference type="InterPro" id="IPR001173">
    <property type="entry name" value="Glyco_trans_2-like"/>
</dbReference>
<evidence type="ECO:0000313" key="3">
    <source>
        <dbReference type="Proteomes" id="UP000320772"/>
    </source>
</evidence>
<gene>
    <name evidence="2" type="ORF">GRO01_01250</name>
</gene>
<accession>A0A4Y3M831</accession>
<proteinExistence type="predicted"/>
<dbReference type="SUPFAM" id="SSF53756">
    <property type="entry name" value="UDP-Glycosyltransferase/glycogen phosphorylase"/>
    <property type="match status" value="1"/>
</dbReference>
<reference evidence="2 3" key="1">
    <citation type="submission" date="2019-06" db="EMBL/GenBank/DDBJ databases">
        <title>Whole genome shotgun sequence of Gluconobacter roseus NBRC 3990.</title>
        <authorList>
            <person name="Hosoyama A."/>
            <person name="Uohara A."/>
            <person name="Ohji S."/>
            <person name="Ichikawa N."/>
        </authorList>
    </citation>
    <scope>NUCLEOTIDE SEQUENCE [LARGE SCALE GENOMIC DNA]</scope>
    <source>
        <strain evidence="2 3">NBRC 3990</strain>
    </source>
</reference>
<dbReference type="SUPFAM" id="SSF53448">
    <property type="entry name" value="Nucleotide-diphospho-sugar transferases"/>
    <property type="match status" value="1"/>
</dbReference>
<dbReference type="Gene3D" id="3.90.550.10">
    <property type="entry name" value="Spore Coat Polysaccharide Biosynthesis Protein SpsA, Chain A"/>
    <property type="match status" value="1"/>
</dbReference>